<feature type="transmembrane region" description="Helical" evidence="1">
    <location>
        <begin position="191"/>
        <end position="212"/>
    </location>
</feature>
<feature type="transmembrane region" description="Helical" evidence="1">
    <location>
        <begin position="134"/>
        <end position="157"/>
    </location>
</feature>
<feature type="transmembrane region" description="Helical" evidence="1">
    <location>
        <begin position="164"/>
        <end position="185"/>
    </location>
</feature>
<organism evidence="3 4">
    <name type="scientific">Roseibium limicola</name>
    <dbReference type="NCBI Taxonomy" id="2816037"/>
    <lineage>
        <taxon>Bacteria</taxon>
        <taxon>Pseudomonadati</taxon>
        <taxon>Pseudomonadota</taxon>
        <taxon>Alphaproteobacteria</taxon>
        <taxon>Hyphomicrobiales</taxon>
        <taxon>Stappiaceae</taxon>
        <taxon>Roseibium</taxon>
    </lineage>
</organism>
<evidence type="ECO:0000259" key="2">
    <source>
        <dbReference type="SMART" id="SM00014"/>
    </source>
</evidence>
<dbReference type="PANTHER" id="PTHR14969:SF13">
    <property type="entry name" value="AT30094P"/>
    <property type="match status" value="1"/>
</dbReference>
<feature type="transmembrane region" description="Helical" evidence="1">
    <location>
        <begin position="64"/>
        <end position="86"/>
    </location>
</feature>
<keyword evidence="1" id="KW-0472">Membrane</keyword>
<dbReference type="EMBL" id="JAFLNF010000008">
    <property type="protein sequence ID" value="MBO0346945.1"/>
    <property type="molecule type" value="Genomic_DNA"/>
</dbReference>
<dbReference type="Pfam" id="PF01569">
    <property type="entry name" value="PAP2"/>
    <property type="match status" value="1"/>
</dbReference>
<dbReference type="Gene3D" id="1.20.144.10">
    <property type="entry name" value="Phosphatidic acid phosphatase type 2/haloperoxidase"/>
    <property type="match status" value="2"/>
</dbReference>
<proteinExistence type="predicted"/>
<reference evidence="3" key="1">
    <citation type="submission" date="2021-03" db="EMBL/GenBank/DDBJ databases">
        <title>Roseibium sp. CAU 1637 isolated from Incheon.</title>
        <authorList>
            <person name="Kim W."/>
        </authorList>
    </citation>
    <scope>NUCLEOTIDE SEQUENCE</scope>
    <source>
        <strain evidence="3">CAU 1637</strain>
    </source>
</reference>
<dbReference type="SMART" id="SM00014">
    <property type="entry name" value="acidPPc"/>
    <property type="match status" value="1"/>
</dbReference>
<evidence type="ECO:0000256" key="1">
    <source>
        <dbReference type="SAM" id="Phobius"/>
    </source>
</evidence>
<name>A0A939EQ87_9HYPH</name>
<accession>A0A939EQ87</accession>
<feature type="transmembrane region" description="Helical" evidence="1">
    <location>
        <begin position="7"/>
        <end position="26"/>
    </location>
</feature>
<dbReference type="Proteomes" id="UP000664779">
    <property type="component" value="Unassembled WGS sequence"/>
</dbReference>
<evidence type="ECO:0000313" key="4">
    <source>
        <dbReference type="Proteomes" id="UP000664779"/>
    </source>
</evidence>
<keyword evidence="1" id="KW-1133">Transmembrane helix</keyword>
<feature type="transmembrane region" description="Helical" evidence="1">
    <location>
        <begin position="93"/>
        <end position="114"/>
    </location>
</feature>
<dbReference type="AlphaFoldDB" id="A0A939EQ87"/>
<comment type="caution">
    <text evidence="3">The sequence shown here is derived from an EMBL/GenBank/DDBJ whole genome shotgun (WGS) entry which is preliminary data.</text>
</comment>
<dbReference type="InterPro" id="IPR000326">
    <property type="entry name" value="PAP2/HPO"/>
</dbReference>
<dbReference type="RefSeq" id="WP_206943361.1">
    <property type="nucleotide sequence ID" value="NZ_JAFLNF010000008.1"/>
</dbReference>
<evidence type="ECO:0000313" key="3">
    <source>
        <dbReference type="EMBL" id="MBO0346945.1"/>
    </source>
</evidence>
<protein>
    <submittedName>
        <fullName evidence="3">Phosphatase PAP2 family protein</fullName>
    </submittedName>
</protein>
<keyword evidence="1" id="KW-0812">Transmembrane</keyword>
<keyword evidence="4" id="KW-1185">Reference proteome</keyword>
<gene>
    <name evidence="3" type="ORF">J0X15_17090</name>
</gene>
<feature type="domain" description="Phosphatidic acid phosphatase type 2/haloperoxidase" evidence="2">
    <location>
        <begin position="91"/>
        <end position="206"/>
    </location>
</feature>
<dbReference type="CDD" id="cd03392">
    <property type="entry name" value="PAP2_like_2"/>
    <property type="match status" value="1"/>
</dbReference>
<sequence length="230" mass="24597">MENEVRAVSTGVIVALALFVADVLLVETGRVEAFDLAVLEWFRSTADINDAWGPPWFEEAAGEITALGSYSVILLFSLIAAGVLAIYRHTLAIVFIGVAISGGAIVSSVLKLLFERARPDVVEHMDTTFTYSFPSGHALISAMTYLTLAAVAIRFINNTLARRYLLGCAVLLTALVGTSRVYLGVHWPSDVFAGWCLGGAWAGASWLIAHYLSLRVSKGGMGADLGESDV</sequence>
<dbReference type="InterPro" id="IPR036938">
    <property type="entry name" value="PAP2/HPO_sf"/>
</dbReference>
<dbReference type="SUPFAM" id="SSF48317">
    <property type="entry name" value="Acid phosphatase/Vanadium-dependent haloperoxidase"/>
    <property type="match status" value="1"/>
</dbReference>
<dbReference type="PANTHER" id="PTHR14969">
    <property type="entry name" value="SPHINGOSINE-1-PHOSPHATE PHOSPHOHYDROLASE"/>
    <property type="match status" value="1"/>
</dbReference>